<keyword evidence="2" id="KW-0732">Signal</keyword>
<dbReference type="RefSeq" id="WP_277862859.1">
    <property type="nucleotide sequence ID" value="NZ_JARRAG010000002.1"/>
</dbReference>
<comment type="caution">
    <text evidence="3">The sequence shown here is derived from an EMBL/GenBank/DDBJ whole genome shotgun (WGS) entry which is preliminary data.</text>
</comment>
<dbReference type="PROSITE" id="PS51257">
    <property type="entry name" value="PROKAR_LIPOPROTEIN"/>
    <property type="match status" value="1"/>
</dbReference>
<organism evidence="3 4">
    <name type="scientific">Paludisphaera mucosa</name>
    <dbReference type="NCBI Taxonomy" id="3030827"/>
    <lineage>
        <taxon>Bacteria</taxon>
        <taxon>Pseudomonadati</taxon>
        <taxon>Planctomycetota</taxon>
        <taxon>Planctomycetia</taxon>
        <taxon>Isosphaerales</taxon>
        <taxon>Isosphaeraceae</taxon>
        <taxon>Paludisphaera</taxon>
    </lineage>
</organism>
<feature type="signal peptide" evidence="2">
    <location>
        <begin position="1"/>
        <end position="16"/>
    </location>
</feature>
<dbReference type="EMBL" id="JARRAG010000002">
    <property type="protein sequence ID" value="MDG3006563.1"/>
    <property type="molecule type" value="Genomic_DNA"/>
</dbReference>
<name>A0ABT6FG60_9BACT</name>
<evidence type="ECO:0000256" key="1">
    <source>
        <dbReference type="SAM" id="MobiDB-lite"/>
    </source>
</evidence>
<accession>A0ABT6FG60</accession>
<dbReference type="InterPro" id="IPR011990">
    <property type="entry name" value="TPR-like_helical_dom_sf"/>
</dbReference>
<evidence type="ECO:0000256" key="2">
    <source>
        <dbReference type="SAM" id="SignalP"/>
    </source>
</evidence>
<reference evidence="3 4" key="1">
    <citation type="submission" date="2023-03" db="EMBL/GenBank/DDBJ databases">
        <title>Paludisphaera mucosa sp. nov. a novel planctomycete from northern fen.</title>
        <authorList>
            <person name="Ivanova A."/>
        </authorList>
    </citation>
    <scope>NUCLEOTIDE SEQUENCE [LARGE SCALE GENOMIC DNA]</scope>
    <source>
        <strain evidence="3 4">Pla2</strain>
    </source>
</reference>
<dbReference type="Proteomes" id="UP001216907">
    <property type="component" value="Unassembled WGS sequence"/>
</dbReference>
<gene>
    <name evidence="3" type="primary">bamD</name>
    <name evidence="3" type="ORF">PZE19_22560</name>
</gene>
<feature type="chain" id="PRO_5045054184" evidence="2">
    <location>
        <begin position="17"/>
        <end position="451"/>
    </location>
</feature>
<evidence type="ECO:0000313" key="3">
    <source>
        <dbReference type="EMBL" id="MDG3006563.1"/>
    </source>
</evidence>
<feature type="region of interest" description="Disordered" evidence="1">
    <location>
        <begin position="66"/>
        <end position="116"/>
    </location>
</feature>
<dbReference type="Gene3D" id="1.25.40.10">
    <property type="entry name" value="Tetratricopeptide repeat domain"/>
    <property type="match status" value="2"/>
</dbReference>
<protein>
    <submittedName>
        <fullName evidence="3">Outer membrane protein assembly factor BamD</fullName>
    </submittedName>
</protein>
<evidence type="ECO:0000313" key="4">
    <source>
        <dbReference type="Proteomes" id="UP001216907"/>
    </source>
</evidence>
<dbReference type="SUPFAM" id="SSF48452">
    <property type="entry name" value="TPR-like"/>
    <property type="match status" value="1"/>
</dbReference>
<proteinExistence type="predicted"/>
<sequence length="451" mass="49126">MSRSSPRMVFAKWACAALILGSAAGCQSFRAPFAQWSSSYDSGLARPLSKDELARSKSEKVTDAGSLLRRWLSPRDPSANNDANGGGGAAADRNPTGEILGSNGWRPFMKSPPNPDAQKELDAAFALYEAGKLSEAEAAFSKIAKARKESPWGEKAQYQLAETQFKRRKFLAAHDSFEKLAADYPGTQRMEDLVSREYEIAQIWMAQNDPKAKPEQKLAWYTHFTGEQAVIDTQGNALKALEHVRHHAPDGPLADDAVMQIADYHMANADYESAAIYYDEMISTHPKSPFLHRAHLAAIDARVKGYLGPAYDGEGLEKARDLVQQTMKTFPEDQASYEKLYHTLDLINDQEAERTYNIGAYYKKVGKVASAEYYFGKIPQRWPNSPWAVKAKTDLATLAKLPRKASLPSKILTQPGATDPYYSAGGGMMGGMGGMGGGMGGMGGGGGGGMM</sequence>
<keyword evidence="4" id="KW-1185">Reference proteome</keyword>